<dbReference type="OrthoDB" id="3270451at2759"/>
<proteinExistence type="predicted"/>
<sequence length="370" mass="41830">MQWGLVATDGAFHPWHIDSDGFGTFVEIQTGRKWWVLARPRGNDPDFSDFARIDTFLGGIDTTAPNLDRWELEAVLLEPGTRLVMRPNTPHLVYTFGHTIAYGGHFYSTSVLRDTAFGVMHTFVGSSVLTNTSHYPSRHLLRRMVYFFHESLVRGSSCSAAVSAHLFDLSDPQTPFDLIIFCSLIMLLTALDFQTYESTEVTSELSLQNPMSLSGHLGAAYTQGMAMELINWIFHHFDVKNLQTGDVVHYPYVEIFSQYLISLSRTLPDYMAKALLVDMHGPQGCTVESFEDKLENAISQLPKLEMIKFRYEHETRQFSTLAPASHYLFTLKKPAGTYKPLDNITLLVNGSSNKDQEYMTHCGVDSDIFL</sequence>
<dbReference type="SUPFAM" id="SSF51197">
    <property type="entry name" value="Clavaminate synthase-like"/>
    <property type="match status" value="1"/>
</dbReference>
<evidence type="ECO:0000313" key="3">
    <source>
        <dbReference type="Proteomes" id="UP001148786"/>
    </source>
</evidence>
<name>A0A9W8JS01_9AGAR</name>
<reference evidence="2" key="1">
    <citation type="submission" date="2022-07" db="EMBL/GenBank/DDBJ databases">
        <title>Genome Sequence of Agrocybe chaxingu.</title>
        <authorList>
            <person name="Buettner E."/>
        </authorList>
    </citation>
    <scope>NUCLEOTIDE SEQUENCE</scope>
    <source>
        <strain evidence="2">MP-N11</strain>
    </source>
</reference>
<organism evidence="2 3">
    <name type="scientific">Agrocybe chaxingu</name>
    <dbReference type="NCBI Taxonomy" id="84603"/>
    <lineage>
        <taxon>Eukaryota</taxon>
        <taxon>Fungi</taxon>
        <taxon>Dikarya</taxon>
        <taxon>Basidiomycota</taxon>
        <taxon>Agaricomycotina</taxon>
        <taxon>Agaricomycetes</taxon>
        <taxon>Agaricomycetidae</taxon>
        <taxon>Agaricales</taxon>
        <taxon>Agaricineae</taxon>
        <taxon>Strophariaceae</taxon>
        <taxon>Agrocybe</taxon>
    </lineage>
</organism>
<evidence type="ECO:0000313" key="2">
    <source>
        <dbReference type="EMBL" id="KAJ3499602.1"/>
    </source>
</evidence>
<dbReference type="PROSITE" id="PS51184">
    <property type="entry name" value="JMJC"/>
    <property type="match status" value="1"/>
</dbReference>
<dbReference type="InterPro" id="IPR003347">
    <property type="entry name" value="JmjC_dom"/>
</dbReference>
<evidence type="ECO:0000259" key="1">
    <source>
        <dbReference type="PROSITE" id="PS51184"/>
    </source>
</evidence>
<comment type="caution">
    <text evidence="2">The sequence shown here is derived from an EMBL/GenBank/DDBJ whole genome shotgun (WGS) entry which is preliminary data.</text>
</comment>
<protein>
    <recommendedName>
        <fullName evidence="1">JmjC domain-containing protein</fullName>
    </recommendedName>
</protein>
<keyword evidence="3" id="KW-1185">Reference proteome</keyword>
<dbReference type="AlphaFoldDB" id="A0A9W8JS01"/>
<dbReference type="EMBL" id="JANKHO010001734">
    <property type="protein sequence ID" value="KAJ3499602.1"/>
    <property type="molecule type" value="Genomic_DNA"/>
</dbReference>
<gene>
    <name evidence="2" type="ORF">NLJ89_g10083</name>
</gene>
<dbReference type="Gene3D" id="2.60.120.650">
    <property type="entry name" value="Cupin"/>
    <property type="match status" value="1"/>
</dbReference>
<accession>A0A9W8JS01</accession>
<feature type="domain" description="JmjC" evidence="1">
    <location>
        <begin position="1"/>
        <end position="123"/>
    </location>
</feature>
<dbReference type="Proteomes" id="UP001148786">
    <property type="component" value="Unassembled WGS sequence"/>
</dbReference>